<evidence type="ECO:0000313" key="3">
    <source>
        <dbReference type="Proteomes" id="UP000473470"/>
    </source>
</evidence>
<organism evidence="2 3">
    <name type="scientific">Burkholderia stagnalis</name>
    <dbReference type="NCBI Taxonomy" id="1503054"/>
    <lineage>
        <taxon>Bacteria</taxon>
        <taxon>Pseudomonadati</taxon>
        <taxon>Pseudomonadota</taxon>
        <taxon>Betaproteobacteria</taxon>
        <taxon>Burkholderiales</taxon>
        <taxon>Burkholderiaceae</taxon>
        <taxon>Burkholderia</taxon>
        <taxon>Burkholderia cepacia complex</taxon>
    </lineage>
</organism>
<dbReference type="AlphaFoldDB" id="A0A6L3N0U6"/>
<keyword evidence="1" id="KW-0812">Transmembrane</keyword>
<comment type="caution">
    <text evidence="2">The sequence shown here is derived from an EMBL/GenBank/DDBJ whole genome shotgun (WGS) entry which is preliminary data.</text>
</comment>
<gene>
    <name evidence="2" type="ORF">F7R25_07970</name>
</gene>
<reference evidence="2 3" key="1">
    <citation type="submission" date="2019-09" db="EMBL/GenBank/DDBJ databases">
        <title>Draft genome sequences of 48 bacterial type strains from the CCUG.</title>
        <authorList>
            <person name="Tunovic T."/>
            <person name="Pineiro-Iglesias B."/>
            <person name="Unosson C."/>
            <person name="Inganas E."/>
            <person name="Ohlen M."/>
            <person name="Cardew S."/>
            <person name="Jensie-Markopoulos S."/>
            <person name="Salva-Serra F."/>
            <person name="Jaen-Luchoro D."/>
            <person name="Karlsson R."/>
            <person name="Svensson-Stadler L."/>
            <person name="Chun J."/>
            <person name="Moore E."/>
        </authorList>
    </citation>
    <scope>NUCLEOTIDE SEQUENCE [LARGE SCALE GENOMIC DNA]</scope>
    <source>
        <strain evidence="2 3">CCUG 65686</strain>
    </source>
</reference>
<feature type="transmembrane region" description="Helical" evidence="1">
    <location>
        <begin position="101"/>
        <end position="124"/>
    </location>
</feature>
<proteinExistence type="predicted"/>
<sequence length="255" mass="28872">MAEPTTETTLAPFELYLAYDYLPARQYGQILTTLDELYQSLTRSQFDELNFPWYLRRPFAASPIAPPLCIERVETGQSIKCRFAGVGESGKLKWENWDLEFVIPVFMAPLVALAGIIAGGVWVCDHYLDLRVKQSQIDLNHAQAEVAKQQAYMNAAQTEQARSQAELNHALAADALRHAEVNAAQAEETRLRTHHLMQQHVERHEPPKSEPARSVHFEVQAQVQNFYALINQPNITRSTVNGFDVRAPSDTDDLR</sequence>
<name>A0A6L3N0U6_9BURK</name>
<keyword evidence="1" id="KW-1133">Transmembrane helix</keyword>
<dbReference type="RefSeq" id="WP_150998681.1">
    <property type="nucleotide sequence ID" value="NZ_CABVPM010000019.1"/>
</dbReference>
<protein>
    <submittedName>
        <fullName evidence="2">Uncharacterized protein</fullName>
    </submittedName>
</protein>
<evidence type="ECO:0000313" key="2">
    <source>
        <dbReference type="EMBL" id="KAB0639541.1"/>
    </source>
</evidence>
<keyword evidence="1" id="KW-0472">Membrane</keyword>
<dbReference type="EMBL" id="VZOK01000009">
    <property type="protein sequence ID" value="KAB0639541.1"/>
    <property type="molecule type" value="Genomic_DNA"/>
</dbReference>
<evidence type="ECO:0000256" key="1">
    <source>
        <dbReference type="SAM" id="Phobius"/>
    </source>
</evidence>
<dbReference type="Proteomes" id="UP000473470">
    <property type="component" value="Unassembled WGS sequence"/>
</dbReference>
<accession>A0A6L3N0U6</accession>